<dbReference type="EMBL" id="BK015941">
    <property type="protein sequence ID" value="DAF86279.1"/>
    <property type="molecule type" value="Genomic_DNA"/>
</dbReference>
<accession>A0A8S5TVT9</accession>
<evidence type="ECO:0000313" key="1">
    <source>
        <dbReference type="EMBL" id="DAF86279.1"/>
    </source>
</evidence>
<organism evidence="1">
    <name type="scientific">Siphoviridae sp. ctx254</name>
    <dbReference type="NCBI Taxonomy" id="2825737"/>
    <lineage>
        <taxon>Viruses</taxon>
        <taxon>Duplodnaviria</taxon>
        <taxon>Heunggongvirae</taxon>
        <taxon>Uroviricota</taxon>
        <taxon>Caudoviricetes</taxon>
    </lineage>
</organism>
<reference evidence="1" key="1">
    <citation type="journal article" date="2021" name="Proc. Natl. Acad. Sci. U.S.A.">
        <title>A Catalog of Tens of Thousands of Viruses from Human Metagenomes Reveals Hidden Associations with Chronic Diseases.</title>
        <authorList>
            <person name="Tisza M.J."/>
            <person name="Buck C.B."/>
        </authorList>
    </citation>
    <scope>NUCLEOTIDE SEQUENCE</scope>
    <source>
        <strain evidence="1">Ctx254</strain>
    </source>
</reference>
<proteinExistence type="predicted"/>
<protein>
    <submittedName>
        <fullName evidence="1">Uncharacterized protein</fullName>
    </submittedName>
</protein>
<name>A0A8S5TVT9_9CAUD</name>
<sequence>MKAAIIYNVSRIGFAFFQIGSDCNGNRQPETENADDNRNDFHDNTSFLRFSIT</sequence>